<dbReference type="RefSeq" id="WP_348945691.1">
    <property type="nucleotide sequence ID" value="NZ_CP157355.1"/>
</dbReference>
<protein>
    <submittedName>
        <fullName evidence="1">Uncharacterized protein</fullName>
    </submittedName>
</protein>
<dbReference type="SUPFAM" id="SSF63829">
    <property type="entry name" value="Calcium-dependent phosphotriesterase"/>
    <property type="match status" value="1"/>
</dbReference>
<dbReference type="EMBL" id="CP157355">
    <property type="protein sequence ID" value="XBM01394.1"/>
    <property type="molecule type" value="Genomic_DNA"/>
</dbReference>
<accession>A0AAU7FCZ0</accession>
<gene>
    <name evidence="1" type="ORF">ABHF33_03635</name>
</gene>
<evidence type="ECO:0000313" key="1">
    <source>
        <dbReference type="EMBL" id="XBM01394.1"/>
    </source>
</evidence>
<dbReference type="AlphaFoldDB" id="A0AAU7FCZ0"/>
<sequence>MMNHINQTIWKKNFAGWLITDVAVRDQNLLYLCLREDIPHEKASGMWDHDIRTTFCLIRLHKPDDPLGSLIFEGYNKPRIGVSLLPKPQGLLVARNNDGQVYPVGGGQSKDEFIDLGKVPMTWRVKTLGGYAYSVGQGRAIYKRTDIGKWMKLDKGFPAGDATTEQGFEDMDAFSDSDMYAVGGHGDVWHFDGEHWQQMSFPSNVQLGTVTCAGDGQVYISGEGGSLWVGQKSSWTRVYQGGSSILWNDVLWFDGQLWLASDYQFCTWDGQRLTPVEHAGKPVFMNGHMDARDGILAIANQEYVMIFDGKTWRTIVAPYL</sequence>
<proteinExistence type="predicted"/>
<reference evidence="1" key="1">
    <citation type="submission" date="2024-05" db="EMBL/GenBank/DDBJ databases">
        <authorList>
            <person name="Yang L."/>
            <person name="Pan L."/>
        </authorList>
    </citation>
    <scope>NUCLEOTIDE SEQUENCE</scope>
    <source>
        <strain evidence="1">FCG-7</strain>
    </source>
</reference>
<name>A0AAU7FCZ0_9NEIS</name>
<organism evidence="1">
    <name type="scientific">Chitinibacter mangrovi</name>
    <dbReference type="NCBI Taxonomy" id="3153927"/>
    <lineage>
        <taxon>Bacteria</taxon>
        <taxon>Pseudomonadati</taxon>
        <taxon>Pseudomonadota</taxon>
        <taxon>Betaproteobacteria</taxon>
        <taxon>Neisseriales</taxon>
        <taxon>Chitinibacteraceae</taxon>
        <taxon>Chitinibacter</taxon>
    </lineage>
</organism>
<dbReference type="KEGG" id="cmav:ABHF33_03635"/>